<keyword evidence="2" id="KW-1185">Reference proteome</keyword>
<dbReference type="EMBL" id="JAZHXJ010001688">
    <property type="protein sequence ID" value="KAL1844474.1"/>
    <property type="molecule type" value="Genomic_DNA"/>
</dbReference>
<evidence type="ECO:0000313" key="1">
    <source>
        <dbReference type="EMBL" id="KAL1844474.1"/>
    </source>
</evidence>
<evidence type="ECO:0000313" key="2">
    <source>
        <dbReference type="Proteomes" id="UP001586593"/>
    </source>
</evidence>
<sequence>MVPPSPVPTWCMRLSSCSRLCCDKREWDECWQAPAVEGKARHELTDRARGGPCPLGAGFPIRTPSACLLGPWSESRRRGWANVPARYPAQNRAGPCWGRPTRKQRSACPPTTPTNDAKVFRHSLVLVLRKALWLWRVRPWDRILLCFLPFLRIALTGPEVLVACEGPFFVRVSPTNDGHAVAETGGDPSPFSHGAF</sequence>
<dbReference type="Proteomes" id="UP001586593">
    <property type="component" value="Unassembled WGS sequence"/>
</dbReference>
<protein>
    <submittedName>
        <fullName evidence="1">Uncharacterized protein</fullName>
    </submittedName>
</protein>
<comment type="caution">
    <text evidence="1">The sequence shown here is derived from an EMBL/GenBank/DDBJ whole genome shotgun (WGS) entry which is preliminary data.</text>
</comment>
<reference evidence="1 2" key="1">
    <citation type="journal article" date="2024" name="Commun. Biol.">
        <title>Comparative genomic analysis of thermophilic fungi reveals convergent evolutionary adaptations and gene losses.</title>
        <authorList>
            <person name="Steindorff A.S."/>
            <person name="Aguilar-Pontes M.V."/>
            <person name="Robinson A.J."/>
            <person name="Andreopoulos B."/>
            <person name="LaButti K."/>
            <person name="Kuo A."/>
            <person name="Mondo S."/>
            <person name="Riley R."/>
            <person name="Otillar R."/>
            <person name="Haridas S."/>
            <person name="Lipzen A."/>
            <person name="Grimwood J."/>
            <person name="Schmutz J."/>
            <person name="Clum A."/>
            <person name="Reid I.D."/>
            <person name="Moisan M.C."/>
            <person name="Butler G."/>
            <person name="Nguyen T.T.M."/>
            <person name="Dewar K."/>
            <person name="Conant G."/>
            <person name="Drula E."/>
            <person name="Henrissat B."/>
            <person name="Hansel C."/>
            <person name="Singer S."/>
            <person name="Hutchinson M.I."/>
            <person name="de Vries R.P."/>
            <person name="Natvig D.O."/>
            <person name="Powell A.J."/>
            <person name="Tsang A."/>
            <person name="Grigoriev I.V."/>
        </authorList>
    </citation>
    <scope>NUCLEOTIDE SEQUENCE [LARGE SCALE GENOMIC DNA]</scope>
    <source>
        <strain evidence="1 2">ATCC 24622</strain>
    </source>
</reference>
<organism evidence="1 2">
    <name type="scientific">Phialemonium thermophilum</name>
    <dbReference type="NCBI Taxonomy" id="223376"/>
    <lineage>
        <taxon>Eukaryota</taxon>
        <taxon>Fungi</taxon>
        <taxon>Dikarya</taxon>
        <taxon>Ascomycota</taxon>
        <taxon>Pezizomycotina</taxon>
        <taxon>Sordariomycetes</taxon>
        <taxon>Sordariomycetidae</taxon>
        <taxon>Cephalothecales</taxon>
        <taxon>Cephalothecaceae</taxon>
        <taxon>Phialemonium</taxon>
    </lineage>
</organism>
<proteinExistence type="predicted"/>
<name>A0ABR3VS30_9PEZI</name>
<accession>A0ABR3VS30</accession>
<gene>
    <name evidence="1" type="ORF">VTK73DRAFT_2449</name>
</gene>